<evidence type="ECO:0000313" key="2">
    <source>
        <dbReference type="EMBL" id="KRL13712.1"/>
    </source>
</evidence>
<dbReference type="CDD" id="cd00093">
    <property type="entry name" value="HTH_XRE"/>
    <property type="match status" value="1"/>
</dbReference>
<dbReference type="EMBL" id="AZEC01000003">
    <property type="protein sequence ID" value="KRL13712.1"/>
    <property type="molecule type" value="Genomic_DNA"/>
</dbReference>
<dbReference type="InterPro" id="IPR001387">
    <property type="entry name" value="Cro/C1-type_HTH"/>
</dbReference>
<dbReference type="Gene3D" id="1.25.40.10">
    <property type="entry name" value="Tetratricopeptide repeat domain"/>
    <property type="match status" value="1"/>
</dbReference>
<dbReference type="OrthoDB" id="34624at2"/>
<sequence length="295" mass="34538">MELGEFFRRQRQDSQLTIHQIAHGIVSDAALSRFERGESEISTDLFLRLLTRLNSNVDYLQDAYSNLDPDRLLAESKGTLQSYRDQGLKYLKQFDETGWPYYRLAGISQLVITDMYMKNKDTTVEMIQIVLTHLKQLHSWGTFEIRLASRITRSPLLKKPELIYLLEKFLVLAKHYATPMETAWNDSNFAYAVIACQGISLRLIEHEEFELARKIIDELDNLPLDRNLSLLYNQARSRLFLAYHDCPSQKVDDQFYAFAAAWADTRYAQIGRRDLAKWRNYVIREDQRNEHCGDV</sequence>
<dbReference type="PANTHER" id="PTHR37038">
    <property type="entry name" value="TRANSCRIPTIONAL REGULATOR-RELATED"/>
    <property type="match status" value="1"/>
</dbReference>
<evidence type="ECO:0000259" key="1">
    <source>
        <dbReference type="PROSITE" id="PS50943"/>
    </source>
</evidence>
<dbReference type="PROSITE" id="PS50943">
    <property type="entry name" value="HTH_CROC1"/>
    <property type="match status" value="1"/>
</dbReference>
<proteinExistence type="predicted"/>
<dbReference type="Pfam" id="PF01381">
    <property type="entry name" value="HTH_3"/>
    <property type="match status" value="1"/>
</dbReference>
<dbReference type="AlphaFoldDB" id="A0A0R1N092"/>
<dbReference type="GO" id="GO:0003677">
    <property type="term" value="F:DNA binding"/>
    <property type="evidence" value="ECO:0007669"/>
    <property type="project" value="InterPro"/>
</dbReference>
<reference evidence="2 3" key="1">
    <citation type="journal article" date="2015" name="Genome Announc.">
        <title>Expanding the biotechnology potential of lactobacilli through comparative genomics of 213 strains and associated genera.</title>
        <authorList>
            <person name="Sun Z."/>
            <person name="Harris H.M."/>
            <person name="McCann A."/>
            <person name="Guo C."/>
            <person name="Argimon S."/>
            <person name="Zhang W."/>
            <person name="Yang X."/>
            <person name="Jeffery I.B."/>
            <person name="Cooney J.C."/>
            <person name="Kagawa T.F."/>
            <person name="Liu W."/>
            <person name="Song Y."/>
            <person name="Salvetti E."/>
            <person name="Wrobel A."/>
            <person name="Rasinkangas P."/>
            <person name="Parkhill J."/>
            <person name="Rea M.C."/>
            <person name="O'Sullivan O."/>
            <person name="Ritari J."/>
            <person name="Douillard F.P."/>
            <person name="Paul Ross R."/>
            <person name="Yang R."/>
            <person name="Briner A.E."/>
            <person name="Felis G.E."/>
            <person name="de Vos W.M."/>
            <person name="Barrangou R."/>
            <person name="Klaenhammer T.R."/>
            <person name="Caufield P.W."/>
            <person name="Cui Y."/>
            <person name="Zhang H."/>
            <person name="O'Toole P.W."/>
        </authorList>
    </citation>
    <scope>NUCLEOTIDE SEQUENCE [LARGE SCALE GENOMIC DNA]</scope>
    <source>
        <strain evidence="2 3">DSM 12744</strain>
    </source>
</reference>
<keyword evidence="3" id="KW-1185">Reference proteome</keyword>
<dbReference type="PATRIC" id="fig|1423792.3.peg.1762"/>
<comment type="caution">
    <text evidence="2">The sequence shown here is derived from an EMBL/GenBank/DDBJ whole genome shotgun (WGS) entry which is preliminary data.</text>
</comment>
<evidence type="ECO:0000313" key="3">
    <source>
        <dbReference type="Proteomes" id="UP000051330"/>
    </source>
</evidence>
<dbReference type="InterPro" id="IPR010982">
    <property type="entry name" value="Lambda_DNA-bd_dom_sf"/>
</dbReference>
<organism evidence="2 3">
    <name type="scientific">Schleiferilactobacillus perolens DSM 12744</name>
    <dbReference type="NCBI Taxonomy" id="1423792"/>
    <lineage>
        <taxon>Bacteria</taxon>
        <taxon>Bacillati</taxon>
        <taxon>Bacillota</taxon>
        <taxon>Bacilli</taxon>
        <taxon>Lactobacillales</taxon>
        <taxon>Lactobacillaceae</taxon>
        <taxon>Schleiferilactobacillus</taxon>
    </lineage>
</organism>
<dbReference type="InterPro" id="IPR011990">
    <property type="entry name" value="TPR-like_helical_dom_sf"/>
</dbReference>
<feature type="domain" description="HTH cro/C1-type" evidence="1">
    <location>
        <begin position="7"/>
        <end position="60"/>
    </location>
</feature>
<dbReference type="SMART" id="SM00530">
    <property type="entry name" value="HTH_XRE"/>
    <property type="match status" value="1"/>
</dbReference>
<accession>A0A0R1N092</accession>
<name>A0A0R1N092_9LACO</name>
<protein>
    <recommendedName>
        <fullName evidence="1">HTH cro/C1-type domain-containing protein</fullName>
    </recommendedName>
</protein>
<gene>
    <name evidence="2" type="ORF">FD09_GL001736</name>
</gene>
<dbReference type="RefSeq" id="WP_057818536.1">
    <property type="nucleotide sequence ID" value="NZ_AZEC01000003.1"/>
</dbReference>
<dbReference type="STRING" id="1423792.FD09_GL001736"/>
<dbReference type="InterPro" id="IPR053163">
    <property type="entry name" value="HTH-type_regulator_Rgg"/>
</dbReference>
<dbReference type="Proteomes" id="UP000051330">
    <property type="component" value="Unassembled WGS sequence"/>
</dbReference>
<dbReference type="SUPFAM" id="SSF47413">
    <property type="entry name" value="lambda repressor-like DNA-binding domains"/>
    <property type="match status" value="1"/>
</dbReference>